<keyword evidence="4" id="KW-0456">Lyase</keyword>
<dbReference type="GO" id="GO:0016102">
    <property type="term" value="P:diterpenoid biosynthetic process"/>
    <property type="evidence" value="ECO:0007669"/>
    <property type="project" value="InterPro"/>
</dbReference>
<dbReference type="InterPro" id="IPR034741">
    <property type="entry name" value="Terpene_cyclase-like_1_C"/>
</dbReference>
<evidence type="ECO:0000256" key="1">
    <source>
        <dbReference type="ARBA" id="ARBA00022723"/>
    </source>
</evidence>
<evidence type="ECO:0000259" key="3">
    <source>
        <dbReference type="Pfam" id="PF03936"/>
    </source>
</evidence>
<reference evidence="5" key="2">
    <citation type="submission" date="2017-02" db="EMBL/GenBank/DDBJ databases">
        <title>Sunflower complete genome.</title>
        <authorList>
            <person name="Langlade N."/>
            <person name="Munos S."/>
        </authorList>
    </citation>
    <scope>NUCLEOTIDE SEQUENCE [LARGE SCALE GENOMIC DNA]</scope>
    <source>
        <tissue evidence="5">Leaves</tissue>
    </source>
</reference>
<dbReference type="InterPro" id="IPR044814">
    <property type="entry name" value="Terpene_cyclase_plant_C1"/>
</dbReference>
<dbReference type="SUPFAM" id="SSF48239">
    <property type="entry name" value="Terpenoid cyclases/Protein prenyltransferases"/>
    <property type="match status" value="1"/>
</dbReference>
<dbReference type="Pfam" id="PF01397">
    <property type="entry name" value="Terpene_synth"/>
    <property type="match status" value="1"/>
</dbReference>
<name>A0A251RT07_HELAN</name>
<sequence length="549" mass="63685">MATTKANTIEPERPLANFPPSIWGDRFLSFSLDNSQLEAYGEAMEQPKEQLRKLILNPAVDLNDKLSVIYFVHRLGLTYLFLKDIDGQLDKLFNQINMQTYDKADLYTTSIHFQVFRIFGYRFSCDVFNKFKDFRSGEFKEDITTDVRGMLSFFESAQLRIRGESILDEAIAFTKSKLKSIEKTLQGTLASQVKHVLERPFHRGHPMFEARQYLSHYEEEITRYDPLLTLAKLHFNYLQLLQKEELRIVSKWWKDMQSQVKTSYVRDRAGECYVWILAIYLEPYYSQARIITTKVILLLVVLDDTYDAYATIEEMRVLTQAINRWDITAMSQLPEYIKPYYKFVLNQYAEWNKQVPQQGTTNLIEASKKAFQEMATAYLREAEWRHSEVPSFEEYMKIGLITSGYGLLYKSALSGMGKIVTEEVIAWFESHPKIVTTSQTIGRLHGDLMTIAFERERAPSATGVDAYMKTFGVSENVAIEAIINIIEDGWKDINEGCLKPTEVPMEILAPLVNLTRMIDVIYKYTDGFTFSECTFKEYITLLFCVSVPM</sequence>
<dbReference type="FunCoup" id="A0A251RT07">
    <property type="interactions" value="38"/>
</dbReference>
<dbReference type="Pfam" id="PF03936">
    <property type="entry name" value="Terpene_synth_C"/>
    <property type="match status" value="1"/>
</dbReference>
<protein>
    <submittedName>
        <fullName evidence="4">Lyase</fullName>
        <ecNumber evidence="4">4.2.3.-</ecNumber>
    </submittedName>
    <submittedName>
        <fullName evidence="5">Putative terpenoid cyclases/protein prenyltransferase alpha-alpha toroid</fullName>
    </submittedName>
</protein>
<dbReference type="EMBL" id="MNCJ02000332">
    <property type="protein sequence ID" value="KAF5756971.1"/>
    <property type="molecule type" value="Genomic_DNA"/>
</dbReference>
<dbReference type="OMA" id="TRHIVAE"/>
<dbReference type="CDD" id="cd00684">
    <property type="entry name" value="Terpene_cyclase_plant_C1"/>
    <property type="match status" value="1"/>
</dbReference>
<keyword evidence="5" id="KW-0808">Transferase</keyword>
<dbReference type="AlphaFoldDB" id="A0A251RT07"/>
<dbReference type="InterPro" id="IPR008930">
    <property type="entry name" value="Terpenoid_cyclase/PrenylTrfase"/>
</dbReference>
<dbReference type="EC" id="4.2.3.-" evidence="4"/>
<gene>
    <name evidence="5" type="ORF">HannXRQ_Chr17g0563141</name>
    <name evidence="4" type="ORF">HanXRQr2_Chr17g0821181</name>
</gene>
<reference evidence="4 6" key="1">
    <citation type="journal article" date="2017" name="Nature">
        <title>The sunflower genome provides insights into oil metabolism, flowering and Asterid evolution.</title>
        <authorList>
            <person name="Badouin H."/>
            <person name="Gouzy J."/>
            <person name="Grassa C.J."/>
            <person name="Murat F."/>
            <person name="Staton S.E."/>
            <person name="Cottret L."/>
            <person name="Lelandais-Briere C."/>
            <person name="Owens G.L."/>
            <person name="Carrere S."/>
            <person name="Mayjonade B."/>
            <person name="Legrand L."/>
            <person name="Gill N."/>
            <person name="Kane N.C."/>
            <person name="Bowers J.E."/>
            <person name="Hubner S."/>
            <person name="Bellec A."/>
            <person name="Berard A."/>
            <person name="Berges H."/>
            <person name="Blanchet N."/>
            <person name="Boniface M.C."/>
            <person name="Brunel D."/>
            <person name="Catrice O."/>
            <person name="Chaidir N."/>
            <person name="Claudel C."/>
            <person name="Donnadieu C."/>
            <person name="Faraut T."/>
            <person name="Fievet G."/>
            <person name="Helmstetter N."/>
            <person name="King M."/>
            <person name="Knapp S.J."/>
            <person name="Lai Z."/>
            <person name="Le Paslier M.C."/>
            <person name="Lippi Y."/>
            <person name="Lorenzon L."/>
            <person name="Mandel J.R."/>
            <person name="Marage G."/>
            <person name="Marchand G."/>
            <person name="Marquand E."/>
            <person name="Bret-Mestries E."/>
            <person name="Morien E."/>
            <person name="Nambeesan S."/>
            <person name="Nguyen T."/>
            <person name="Pegot-Espagnet P."/>
            <person name="Pouilly N."/>
            <person name="Raftis F."/>
            <person name="Sallet E."/>
            <person name="Schiex T."/>
            <person name="Thomas J."/>
            <person name="Vandecasteele C."/>
            <person name="Vares D."/>
            <person name="Vear F."/>
            <person name="Vautrin S."/>
            <person name="Crespi M."/>
            <person name="Mangin B."/>
            <person name="Burke J.M."/>
            <person name="Salse J."/>
            <person name="Munos S."/>
            <person name="Vincourt P."/>
            <person name="Rieseberg L.H."/>
            <person name="Langlade N.B."/>
        </authorList>
    </citation>
    <scope>NUCLEOTIDE SEQUENCE [LARGE SCALE GENOMIC DNA]</scope>
    <source>
        <strain evidence="6">cv. SF193</strain>
        <tissue evidence="4">Leaves</tissue>
    </source>
</reference>
<dbReference type="GO" id="GO:0000287">
    <property type="term" value="F:magnesium ion binding"/>
    <property type="evidence" value="ECO:0007669"/>
    <property type="project" value="InterPro"/>
</dbReference>
<evidence type="ECO:0000313" key="6">
    <source>
        <dbReference type="Proteomes" id="UP000215914"/>
    </source>
</evidence>
<dbReference type="PANTHER" id="PTHR31225:SF254">
    <property type="entry name" value="LYASE"/>
    <property type="match status" value="1"/>
</dbReference>
<dbReference type="PANTHER" id="PTHR31225">
    <property type="entry name" value="OS04G0344100 PROTEIN-RELATED"/>
    <property type="match status" value="1"/>
</dbReference>
<evidence type="ECO:0000259" key="2">
    <source>
        <dbReference type="Pfam" id="PF01397"/>
    </source>
</evidence>
<dbReference type="GO" id="GO:0016740">
    <property type="term" value="F:transferase activity"/>
    <property type="evidence" value="ECO:0007669"/>
    <property type="project" value="UniProtKB-KW"/>
</dbReference>
<dbReference type="InterPro" id="IPR005630">
    <property type="entry name" value="Terpene_synthase_metal-bd"/>
</dbReference>
<dbReference type="OrthoDB" id="819893at2759"/>
<keyword evidence="6" id="KW-1185">Reference proteome</keyword>
<reference evidence="4" key="3">
    <citation type="submission" date="2020-06" db="EMBL/GenBank/DDBJ databases">
        <title>Helianthus annuus Genome sequencing and assembly Release 2.</title>
        <authorList>
            <person name="Gouzy J."/>
            <person name="Langlade N."/>
            <person name="Munos S."/>
        </authorList>
    </citation>
    <scope>NUCLEOTIDE SEQUENCE</scope>
    <source>
        <tissue evidence="4">Leaves</tissue>
    </source>
</reference>
<dbReference type="Gene3D" id="1.10.600.10">
    <property type="entry name" value="Farnesyl Diphosphate Synthase"/>
    <property type="match status" value="1"/>
</dbReference>
<proteinExistence type="predicted"/>
<dbReference type="EMBL" id="CM007906">
    <property type="protein sequence ID" value="OTF87555.1"/>
    <property type="molecule type" value="Genomic_DNA"/>
</dbReference>
<dbReference type="Gene3D" id="1.50.10.130">
    <property type="entry name" value="Terpene synthase, N-terminal domain"/>
    <property type="match status" value="1"/>
</dbReference>
<feature type="domain" description="Terpene synthase N-terminal" evidence="2">
    <location>
        <begin position="22"/>
        <end position="197"/>
    </location>
</feature>
<dbReference type="InterPro" id="IPR008949">
    <property type="entry name" value="Isoprenoid_synthase_dom_sf"/>
</dbReference>
<organism evidence="5 6">
    <name type="scientific">Helianthus annuus</name>
    <name type="common">Common sunflower</name>
    <dbReference type="NCBI Taxonomy" id="4232"/>
    <lineage>
        <taxon>Eukaryota</taxon>
        <taxon>Viridiplantae</taxon>
        <taxon>Streptophyta</taxon>
        <taxon>Embryophyta</taxon>
        <taxon>Tracheophyta</taxon>
        <taxon>Spermatophyta</taxon>
        <taxon>Magnoliopsida</taxon>
        <taxon>eudicotyledons</taxon>
        <taxon>Gunneridae</taxon>
        <taxon>Pentapetalae</taxon>
        <taxon>asterids</taxon>
        <taxon>campanulids</taxon>
        <taxon>Asterales</taxon>
        <taxon>Asteraceae</taxon>
        <taxon>Asteroideae</taxon>
        <taxon>Heliantheae alliance</taxon>
        <taxon>Heliantheae</taxon>
        <taxon>Helianthus</taxon>
    </lineage>
</organism>
<dbReference type="InterPro" id="IPR050148">
    <property type="entry name" value="Terpene_synthase-like"/>
</dbReference>
<dbReference type="InterPro" id="IPR001906">
    <property type="entry name" value="Terpene_synth_N"/>
</dbReference>
<dbReference type="FunFam" id="1.10.600.10:FF:000007">
    <property type="entry name" value="Isoprene synthase, chloroplastic"/>
    <property type="match status" value="1"/>
</dbReference>
<dbReference type="SFLD" id="SFLDG01019">
    <property type="entry name" value="Terpene_Cyclase_Like_1_C_Termi"/>
    <property type="match status" value="1"/>
</dbReference>
<keyword evidence="1" id="KW-0479">Metal-binding</keyword>
<evidence type="ECO:0000313" key="5">
    <source>
        <dbReference type="EMBL" id="OTF87555.1"/>
    </source>
</evidence>
<dbReference type="InParanoid" id="A0A251RT07"/>
<feature type="domain" description="Terpene synthase metal-binding" evidence="3">
    <location>
        <begin position="254"/>
        <end position="492"/>
    </location>
</feature>
<dbReference type="InterPro" id="IPR036965">
    <property type="entry name" value="Terpene_synth_N_sf"/>
</dbReference>
<dbReference type="GO" id="GO:0010333">
    <property type="term" value="F:terpene synthase activity"/>
    <property type="evidence" value="ECO:0000318"/>
    <property type="project" value="GO_Central"/>
</dbReference>
<dbReference type="GO" id="GO:0046246">
    <property type="term" value="P:terpene biosynthetic process"/>
    <property type="evidence" value="ECO:0000318"/>
    <property type="project" value="GO_Central"/>
</dbReference>
<accession>A0A251RT07</accession>
<dbReference type="SFLD" id="SFLDS00005">
    <property type="entry name" value="Isoprenoid_Synthase_Type_I"/>
    <property type="match status" value="1"/>
</dbReference>
<dbReference type="Proteomes" id="UP000215914">
    <property type="component" value="Chromosome 17"/>
</dbReference>
<dbReference type="Gramene" id="mRNA:HanXRQr2_Chr17g0821181">
    <property type="protein sequence ID" value="mRNA:HanXRQr2_Chr17g0821181"/>
    <property type="gene ID" value="HanXRQr2_Chr17g0821181"/>
</dbReference>
<dbReference type="SUPFAM" id="SSF48576">
    <property type="entry name" value="Terpenoid synthases"/>
    <property type="match status" value="1"/>
</dbReference>
<evidence type="ECO:0000313" key="4">
    <source>
        <dbReference type="EMBL" id="KAF5756971.1"/>
    </source>
</evidence>